<evidence type="ECO:0000256" key="16">
    <source>
        <dbReference type="ARBA" id="ARBA00023288"/>
    </source>
</evidence>
<evidence type="ECO:0000259" key="19">
    <source>
        <dbReference type="PROSITE" id="PS50089"/>
    </source>
</evidence>
<evidence type="ECO:0000256" key="5">
    <source>
        <dbReference type="ARBA" id="ARBA00004906"/>
    </source>
</evidence>
<dbReference type="Gene3D" id="3.30.40.10">
    <property type="entry name" value="Zinc/RING finger domain, C3HC4 (zinc finger)"/>
    <property type="match status" value="2"/>
</dbReference>
<comment type="pathway">
    <text evidence="5">Protein modification; protein ubiquitination.</text>
</comment>
<keyword evidence="7" id="KW-0808">Transferase</keyword>
<keyword evidence="14" id="KW-0472">Membrane</keyword>
<dbReference type="InterPro" id="IPR011011">
    <property type="entry name" value="Znf_FYVE_PHD"/>
</dbReference>
<comment type="caution">
    <text evidence="21">The sequence shown here is derived from an EMBL/GenBank/DDBJ whole genome shotgun (WGS) entry which is preliminary data.</text>
</comment>
<keyword evidence="11 17" id="KW-0863">Zinc-finger</keyword>
<evidence type="ECO:0000256" key="12">
    <source>
        <dbReference type="ARBA" id="ARBA00022786"/>
    </source>
</evidence>
<dbReference type="SMART" id="SM00184">
    <property type="entry name" value="RING"/>
    <property type="match status" value="1"/>
</dbReference>
<evidence type="ECO:0000256" key="15">
    <source>
        <dbReference type="ARBA" id="ARBA00023228"/>
    </source>
</evidence>
<name>A0A4U0U8K0_9PEZI</name>
<feature type="region of interest" description="Disordered" evidence="18">
    <location>
        <begin position="124"/>
        <end position="273"/>
    </location>
</feature>
<dbReference type="SUPFAM" id="SSF57850">
    <property type="entry name" value="RING/U-box"/>
    <property type="match status" value="1"/>
</dbReference>
<organism evidence="21 22">
    <name type="scientific">Salinomyces thailandicus</name>
    <dbReference type="NCBI Taxonomy" id="706561"/>
    <lineage>
        <taxon>Eukaryota</taxon>
        <taxon>Fungi</taxon>
        <taxon>Dikarya</taxon>
        <taxon>Ascomycota</taxon>
        <taxon>Pezizomycotina</taxon>
        <taxon>Dothideomycetes</taxon>
        <taxon>Dothideomycetidae</taxon>
        <taxon>Mycosphaerellales</taxon>
        <taxon>Teratosphaeriaceae</taxon>
        <taxon>Salinomyces</taxon>
    </lineage>
</organism>
<evidence type="ECO:0000256" key="10">
    <source>
        <dbReference type="ARBA" id="ARBA00022753"/>
    </source>
</evidence>
<dbReference type="InterPro" id="IPR013083">
    <property type="entry name" value="Znf_RING/FYVE/PHD"/>
</dbReference>
<feature type="compositionally biased region" description="Basic and acidic residues" evidence="18">
    <location>
        <begin position="19"/>
        <end position="28"/>
    </location>
</feature>
<dbReference type="PROSITE" id="PS50178">
    <property type="entry name" value="ZF_FYVE"/>
    <property type="match status" value="1"/>
</dbReference>
<keyword evidence="13" id="KW-0862">Zinc</keyword>
<evidence type="ECO:0000256" key="1">
    <source>
        <dbReference type="ARBA" id="ARBA00000900"/>
    </source>
</evidence>
<dbReference type="GO" id="GO:0008270">
    <property type="term" value="F:zinc ion binding"/>
    <property type="evidence" value="ECO:0007669"/>
    <property type="project" value="UniProtKB-KW"/>
</dbReference>
<dbReference type="Pfam" id="PF13639">
    <property type="entry name" value="zf-RING_2"/>
    <property type="match status" value="1"/>
</dbReference>
<evidence type="ECO:0000256" key="8">
    <source>
        <dbReference type="ARBA" id="ARBA00022707"/>
    </source>
</evidence>
<feature type="compositionally biased region" description="Polar residues" evidence="18">
    <location>
        <begin position="169"/>
        <end position="193"/>
    </location>
</feature>
<dbReference type="PANTHER" id="PTHR46661">
    <property type="entry name" value="E3 UBIQUITIN-PROTEIN LIGASE ZNRF1-LIKE PROTEIN"/>
    <property type="match status" value="1"/>
</dbReference>
<keyword evidence="8" id="KW-0519">Myristate</keyword>
<dbReference type="EC" id="2.3.2.27" evidence="6"/>
<dbReference type="GO" id="GO:0005768">
    <property type="term" value="C:endosome"/>
    <property type="evidence" value="ECO:0007669"/>
    <property type="project" value="UniProtKB-SubCell"/>
</dbReference>
<evidence type="ECO:0000256" key="2">
    <source>
        <dbReference type="ARBA" id="ARBA00004170"/>
    </source>
</evidence>
<keyword evidence="12" id="KW-0833">Ubl conjugation pathway</keyword>
<evidence type="ECO:0000256" key="9">
    <source>
        <dbReference type="ARBA" id="ARBA00022723"/>
    </source>
</evidence>
<keyword evidence="22" id="KW-1185">Reference proteome</keyword>
<dbReference type="PROSITE" id="PS50089">
    <property type="entry name" value="ZF_RING_2"/>
    <property type="match status" value="1"/>
</dbReference>
<dbReference type="GO" id="GO:0061630">
    <property type="term" value="F:ubiquitin protein ligase activity"/>
    <property type="evidence" value="ECO:0007669"/>
    <property type="project" value="UniProtKB-EC"/>
</dbReference>
<proteinExistence type="predicted"/>
<keyword evidence="10" id="KW-0967">Endosome</keyword>
<dbReference type="SUPFAM" id="SSF57903">
    <property type="entry name" value="FYVE/PHD zinc finger"/>
    <property type="match status" value="1"/>
</dbReference>
<sequence length="400" mass="44395">MLNQHSGGDMNARTSTRSTGDRHRESDLAPKWQPDSEVSRCPVCKTIFGFWYRKHHCRKCGRVVCASCSPHRITIPRQYIVQPPNSLEQEFGMLPEPESPVSRALGGGAVVRVCNPCVPDPWTPESAPARRGGRESADVPPRPLVEGARNATELPSGDRSERYRYIASPQLSGGRTRSASHQPVSGIFSSSIPRTHGAVFRDHRRPSIPTPSRPSGHVHRHTQSSSHLPPVPSFSSRPSISSTPSAPTQSHPHSKPRREIPEEDECPVCGLELPPGDQVRENHIQQCIAERFSSTPSSSSMRPPPINPNVPQPSGPSTPPAQRPRATSYRPRGMALYKATEKDCMTEDSEPQECVICFEEFQPGDEMGRMECLCKFHRVCIRQWWDTKGIGSCPTHQLHE</sequence>
<keyword evidence="16" id="KW-0449">Lipoprotein</keyword>
<dbReference type="GO" id="GO:0016020">
    <property type="term" value="C:membrane"/>
    <property type="evidence" value="ECO:0007669"/>
    <property type="project" value="UniProtKB-SubCell"/>
</dbReference>
<dbReference type="Pfam" id="PF01363">
    <property type="entry name" value="FYVE"/>
    <property type="match status" value="1"/>
</dbReference>
<feature type="region of interest" description="Disordered" evidence="18">
    <location>
        <begin position="293"/>
        <end position="329"/>
    </location>
</feature>
<dbReference type="AlphaFoldDB" id="A0A4U0U8K0"/>
<feature type="compositionally biased region" description="Polar residues" evidence="18">
    <location>
        <begin position="1"/>
        <end position="18"/>
    </location>
</feature>
<comment type="catalytic activity">
    <reaction evidence="1">
        <text>S-ubiquitinyl-[E2 ubiquitin-conjugating enzyme]-L-cysteine + [acceptor protein]-L-lysine = [E2 ubiquitin-conjugating enzyme]-L-cysteine + N(6)-ubiquitinyl-[acceptor protein]-L-lysine.</text>
        <dbReference type="EC" id="2.3.2.27"/>
    </reaction>
</comment>
<dbReference type="SMART" id="SM00064">
    <property type="entry name" value="FYVE"/>
    <property type="match status" value="1"/>
</dbReference>
<evidence type="ECO:0000256" key="17">
    <source>
        <dbReference type="PROSITE-ProRule" id="PRU00175"/>
    </source>
</evidence>
<accession>A0A4U0U8K0</accession>
<feature type="region of interest" description="Disordered" evidence="18">
    <location>
        <begin position="1"/>
        <end position="36"/>
    </location>
</feature>
<evidence type="ECO:0000256" key="11">
    <source>
        <dbReference type="ARBA" id="ARBA00022771"/>
    </source>
</evidence>
<dbReference type="GO" id="GO:0043161">
    <property type="term" value="P:proteasome-mediated ubiquitin-dependent protein catabolic process"/>
    <property type="evidence" value="ECO:0007669"/>
    <property type="project" value="TreeGrafter"/>
</dbReference>
<evidence type="ECO:0000313" key="21">
    <source>
        <dbReference type="EMBL" id="TKA31623.1"/>
    </source>
</evidence>
<dbReference type="InterPro" id="IPR051878">
    <property type="entry name" value="ZNRF_ubiq-protein_ligase"/>
</dbReference>
<evidence type="ECO:0000256" key="13">
    <source>
        <dbReference type="ARBA" id="ARBA00022833"/>
    </source>
</evidence>
<keyword evidence="15" id="KW-0458">Lysosome</keyword>
<evidence type="ECO:0000256" key="7">
    <source>
        <dbReference type="ARBA" id="ARBA00022679"/>
    </source>
</evidence>
<feature type="domain" description="FYVE-type" evidence="20">
    <location>
        <begin position="35"/>
        <end position="117"/>
    </location>
</feature>
<evidence type="ECO:0000313" key="22">
    <source>
        <dbReference type="Proteomes" id="UP000308549"/>
    </source>
</evidence>
<feature type="domain" description="RING-type" evidence="19">
    <location>
        <begin position="354"/>
        <end position="397"/>
    </location>
</feature>
<dbReference type="GO" id="GO:0070936">
    <property type="term" value="P:protein K48-linked ubiquitination"/>
    <property type="evidence" value="ECO:0007669"/>
    <property type="project" value="TreeGrafter"/>
</dbReference>
<comment type="subcellular location">
    <subcellularLocation>
        <location evidence="3">Endosome</location>
    </subcellularLocation>
    <subcellularLocation>
        <location evidence="4">Lysosome</location>
    </subcellularLocation>
    <subcellularLocation>
        <location evidence="2">Membrane</location>
        <topology evidence="2">Peripheral membrane protein</topology>
    </subcellularLocation>
</comment>
<feature type="compositionally biased region" description="Pro residues" evidence="18">
    <location>
        <begin position="302"/>
        <end position="322"/>
    </location>
</feature>
<dbReference type="EMBL" id="NAJL01000007">
    <property type="protein sequence ID" value="TKA31623.1"/>
    <property type="molecule type" value="Genomic_DNA"/>
</dbReference>
<dbReference type="PANTHER" id="PTHR46661:SF4">
    <property type="entry name" value="RING-TYPE DOMAIN-CONTAINING PROTEIN"/>
    <property type="match status" value="1"/>
</dbReference>
<feature type="compositionally biased region" description="Low complexity" evidence="18">
    <location>
        <begin position="233"/>
        <end position="250"/>
    </location>
</feature>
<keyword evidence="9" id="KW-0479">Metal-binding</keyword>
<dbReference type="OrthoDB" id="660555at2759"/>
<dbReference type="InterPro" id="IPR000306">
    <property type="entry name" value="Znf_FYVE"/>
</dbReference>
<reference evidence="21 22" key="1">
    <citation type="submission" date="2017-03" db="EMBL/GenBank/DDBJ databases">
        <title>Genomes of endolithic fungi from Antarctica.</title>
        <authorList>
            <person name="Coleine C."/>
            <person name="Masonjones S."/>
            <person name="Stajich J.E."/>
        </authorList>
    </citation>
    <scope>NUCLEOTIDE SEQUENCE [LARGE SCALE GENOMIC DNA]</scope>
    <source>
        <strain evidence="21 22">CCFEE 6315</strain>
    </source>
</reference>
<gene>
    <name evidence="21" type="ORF">B0A50_01700</name>
</gene>
<evidence type="ECO:0000259" key="20">
    <source>
        <dbReference type="PROSITE" id="PS50178"/>
    </source>
</evidence>
<dbReference type="InterPro" id="IPR017455">
    <property type="entry name" value="Znf_FYVE-rel"/>
</dbReference>
<dbReference type="InterPro" id="IPR001841">
    <property type="entry name" value="Znf_RING"/>
</dbReference>
<evidence type="ECO:0000256" key="18">
    <source>
        <dbReference type="SAM" id="MobiDB-lite"/>
    </source>
</evidence>
<protein>
    <recommendedName>
        <fullName evidence="6">RING-type E3 ubiquitin transferase</fullName>
        <ecNumber evidence="6">2.3.2.27</ecNumber>
    </recommendedName>
</protein>
<evidence type="ECO:0000256" key="4">
    <source>
        <dbReference type="ARBA" id="ARBA00004371"/>
    </source>
</evidence>
<evidence type="ECO:0000256" key="14">
    <source>
        <dbReference type="ARBA" id="ARBA00023136"/>
    </source>
</evidence>
<evidence type="ECO:0000256" key="3">
    <source>
        <dbReference type="ARBA" id="ARBA00004177"/>
    </source>
</evidence>
<evidence type="ECO:0000256" key="6">
    <source>
        <dbReference type="ARBA" id="ARBA00012483"/>
    </source>
</evidence>
<dbReference type="CDD" id="cd16489">
    <property type="entry name" value="mRING-CH-C4HC2H_ZNRF"/>
    <property type="match status" value="1"/>
</dbReference>
<dbReference type="Proteomes" id="UP000308549">
    <property type="component" value="Unassembled WGS sequence"/>
</dbReference>